<dbReference type="PROSITE" id="PS51347">
    <property type="entry name" value="PHOSPHOTRIESTERASE_2"/>
    <property type="match status" value="1"/>
</dbReference>
<dbReference type="SUPFAM" id="SSF51556">
    <property type="entry name" value="Metallo-dependent hydrolases"/>
    <property type="match status" value="1"/>
</dbReference>
<dbReference type="PANTHER" id="PTHR10819:SF3">
    <property type="entry name" value="PHOSPHOTRIESTERASE-RELATED PROTEIN"/>
    <property type="match status" value="1"/>
</dbReference>
<dbReference type="Pfam" id="PF02126">
    <property type="entry name" value="PTE"/>
    <property type="match status" value="1"/>
</dbReference>
<dbReference type="GO" id="GO:0016787">
    <property type="term" value="F:hydrolase activity"/>
    <property type="evidence" value="ECO:0007669"/>
    <property type="project" value="UniProtKB-KW"/>
</dbReference>
<comment type="cofactor">
    <cofactor evidence="4">
        <name>a divalent metal cation</name>
        <dbReference type="ChEBI" id="CHEBI:60240"/>
    </cofactor>
    <text evidence="4">Binds 2 divalent metal cations per subunit.</text>
</comment>
<dbReference type="AlphaFoldDB" id="A0A3E4TLX5"/>
<evidence type="ECO:0000256" key="4">
    <source>
        <dbReference type="PIRSR" id="PIRSR601559-51"/>
    </source>
</evidence>
<evidence type="ECO:0000256" key="2">
    <source>
        <dbReference type="ARBA" id="ARBA00022801"/>
    </source>
</evidence>
<reference evidence="6 7" key="1">
    <citation type="submission" date="2018-08" db="EMBL/GenBank/DDBJ databases">
        <title>A genome reference for cultivated species of the human gut microbiota.</title>
        <authorList>
            <person name="Zou Y."/>
            <person name="Xue W."/>
            <person name="Luo G."/>
        </authorList>
    </citation>
    <scope>NUCLEOTIDE SEQUENCE [LARGE SCALE GENOMIC DNA]</scope>
    <source>
        <strain evidence="6 7">TF05-11AC</strain>
    </source>
</reference>
<proteinExistence type="inferred from homology"/>
<feature type="binding site" description="via carbamate group" evidence="4">
    <location>
        <position position="135"/>
    </location>
    <ligand>
        <name>Zn(2+)</name>
        <dbReference type="ChEBI" id="CHEBI:29105"/>
        <label>1</label>
    </ligand>
</feature>
<feature type="binding site" evidence="4">
    <location>
        <position position="22"/>
    </location>
    <ligand>
        <name>Zn(2+)</name>
        <dbReference type="ChEBI" id="CHEBI:29105"/>
        <label>1</label>
    </ligand>
</feature>
<keyword evidence="1 4" id="KW-0479">Metal-binding</keyword>
<evidence type="ECO:0000256" key="5">
    <source>
        <dbReference type="PROSITE-ProRule" id="PRU00679"/>
    </source>
</evidence>
<feature type="binding site" evidence="4">
    <location>
        <position position="168"/>
    </location>
    <ligand>
        <name>Zn(2+)</name>
        <dbReference type="ChEBI" id="CHEBI:29105"/>
        <label>2</label>
    </ligand>
</feature>
<protein>
    <submittedName>
        <fullName evidence="6">Phosphotriesterase</fullName>
    </submittedName>
</protein>
<dbReference type="InterPro" id="IPR032466">
    <property type="entry name" value="Metal_Hydrolase"/>
</dbReference>
<dbReference type="EMBL" id="QSSQ01000073">
    <property type="protein sequence ID" value="RGL92084.1"/>
    <property type="molecule type" value="Genomic_DNA"/>
</dbReference>
<dbReference type="Gene3D" id="3.20.20.140">
    <property type="entry name" value="Metal-dependent hydrolases"/>
    <property type="match status" value="1"/>
</dbReference>
<dbReference type="PANTHER" id="PTHR10819">
    <property type="entry name" value="PHOSPHOTRIESTERASE-RELATED"/>
    <property type="match status" value="1"/>
</dbReference>
<keyword evidence="2" id="KW-0378">Hydrolase</keyword>
<dbReference type="Proteomes" id="UP000261257">
    <property type="component" value="Unassembled WGS sequence"/>
</dbReference>
<feature type="binding site" evidence="4">
    <location>
        <position position="253"/>
    </location>
    <ligand>
        <name>Zn(2+)</name>
        <dbReference type="ChEBI" id="CHEBI:29105"/>
        <label>1</label>
    </ligand>
</feature>
<gene>
    <name evidence="6" type="ORF">DXC39_32665</name>
</gene>
<sequence>MVNTVLGPMETSEMGRTLMHEHAVCFDMALKKAFGKKWVDEDAAIELIVKELKAAKEYSGIQTIVDATPINSGRDVKILKQVSEESGVNILAATGLFAFENFPIVGKSAECFVKLITEEIVSGVENTGIKPAVIKCATGPQGFTEINKKLLLIASEVCKQTGIPITTHTESIEAAVEQQNIFERNGVDLSKVIIGHVGDYNDVEKLSDIVKRGSYLGLDRFGLDEFNSLDNRVNTLDQLCQKGLINSLVVSHDIVVVFDADYDDFSELSRKREEGRTFNYFCKKVVPLLEKRGYNAADIEKLLVDNPKQFFDNCG</sequence>
<comment type="similarity">
    <text evidence="5">Belongs to the metallo-dependent hydrolases superfamily. Phosphotriesterase family.</text>
</comment>
<evidence type="ECO:0000256" key="3">
    <source>
        <dbReference type="PIRSR" id="PIRSR601559-50"/>
    </source>
</evidence>
<feature type="binding site" evidence="4">
    <location>
        <position position="20"/>
    </location>
    <ligand>
        <name>Zn(2+)</name>
        <dbReference type="ChEBI" id="CHEBI:29105"/>
        <label>1</label>
    </ligand>
</feature>
<name>A0A3E4TLX5_9FIRM</name>
<dbReference type="InterPro" id="IPR001559">
    <property type="entry name" value="Phosphotriesterase"/>
</dbReference>
<feature type="binding site" evidence="4">
    <location>
        <position position="196"/>
    </location>
    <ligand>
        <name>Zn(2+)</name>
        <dbReference type="ChEBI" id="CHEBI:29105"/>
        <label>2</label>
    </ligand>
</feature>
<evidence type="ECO:0000313" key="7">
    <source>
        <dbReference type="Proteomes" id="UP000261257"/>
    </source>
</evidence>
<organism evidence="6 7">
    <name type="scientific">Hungatella hathewayi</name>
    <dbReference type="NCBI Taxonomy" id="154046"/>
    <lineage>
        <taxon>Bacteria</taxon>
        <taxon>Bacillati</taxon>
        <taxon>Bacillota</taxon>
        <taxon>Clostridia</taxon>
        <taxon>Lachnospirales</taxon>
        <taxon>Lachnospiraceae</taxon>
        <taxon>Hungatella</taxon>
    </lineage>
</organism>
<accession>A0A3E4TLX5</accession>
<evidence type="ECO:0000313" key="6">
    <source>
        <dbReference type="EMBL" id="RGL92084.1"/>
    </source>
</evidence>
<dbReference type="RefSeq" id="WP_117624486.1">
    <property type="nucleotide sequence ID" value="NZ_CAUFPL010000121.1"/>
</dbReference>
<dbReference type="GO" id="GO:0008270">
    <property type="term" value="F:zinc ion binding"/>
    <property type="evidence" value="ECO:0007669"/>
    <property type="project" value="InterPro"/>
</dbReference>
<evidence type="ECO:0000256" key="1">
    <source>
        <dbReference type="ARBA" id="ARBA00022723"/>
    </source>
</evidence>
<feature type="modified residue" description="N6-carboxylysine" evidence="3 5">
    <location>
        <position position="135"/>
    </location>
</feature>
<feature type="binding site" description="via carbamate group" evidence="4">
    <location>
        <position position="135"/>
    </location>
    <ligand>
        <name>Zn(2+)</name>
        <dbReference type="ChEBI" id="CHEBI:29105"/>
        <label>2</label>
    </ligand>
</feature>
<comment type="caution">
    <text evidence="6">The sequence shown here is derived from an EMBL/GenBank/DDBJ whole genome shotgun (WGS) entry which is preliminary data.</text>
</comment>